<dbReference type="PROSITE" id="PS50162">
    <property type="entry name" value="RECA_2"/>
    <property type="match status" value="1"/>
</dbReference>
<organism evidence="2 3">
    <name type="scientific">Galdieria partita</name>
    <dbReference type="NCBI Taxonomy" id="83374"/>
    <lineage>
        <taxon>Eukaryota</taxon>
        <taxon>Rhodophyta</taxon>
        <taxon>Bangiophyceae</taxon>
        <taxon>Galdieriales</taxon>
        <taxon>Galdieriaceae</taxon>
        <taxon>Galdieria</taxon>
    </lineage>
</organism>
<proteinExistence type="predicted"/>
<sequence length="343" mass="39296">MKQSLEEEEARKVFEALGTHKCKELLLLCHSDIMPILQTVFHVQKDDIFRLTPVFWQQLISCIYGNVFLPYRVNCFQKRLSLGCPQLDKFLHGGLIVGQGQIFEFCGEAGVGKTQLMLQLSIVSQLETKDGGLESKVIYICTSGRFPSSRLQQLIAAFVQRYPYLEANLVASHIIVETVKSLEQLEVLVDSRLVYLLNNTHAKVIIIDSLARLFRETGLDALQHRSLVLYRLGVQLKRISYKHQALLLVTNEMTGQPVGSFNAHNFVQTPCLGKAWKHNVNHRFYLKKMTLWNAFDETQRNRECRELEVAFSPEYDSGCKITYQILLRGVCHPFTCGQEKNAW</sequence>
<dbReference type="OrthoDB" id="1861185at2759"/>
<reference evidence="2" key="1">
    <citation type="journal article" date="2022" name="Proc. Natl. Acad. Sci. U.S.A.">
        <title>Life cycle and functional genomics of the unicellular red alga Galdieria for elucidating algal and plant evolution and industrial use.</title>
        <authorList>
            <person name="Hirooka S."/>
            <person name="Itabashi T."/>
            <person name="Ichinose T.M."/>
            <person name="Onuma R."/>
            <person name="Fujiwara T."/>
            <person name="Yamashita S."/>
            <person name="Jong L.W."/>
            <person name="Tomita R."/>
            <person name="Iwane A.H."/>
            <person name="Miyagishima S.Y."/>
        </authorList>
    </citation>
    <scope>NUCLEOTIDE SEQUENCE</scope>
    <source>
        <strain evidence="2">NBRC 102759</strain>
    </source>
</reference>
<gene>
    <name evidence="2" type="ORF">GpartN1_g5720.t1</name>
</gene>
<dbReference type="AlphaFoldDB" id="A0A9C7USA6"/>
<dbReference type="GO" id="GO:0005657">
    <property type="term" value="C:replication fork"/>
    <property type="evidence" value="ECO:0007669"/>
    <property type="project" value="TreeGrafter"/>
</dbReference>
<dbReference type="InterPro" id="IPR003593">
    <property type="entry name" value="AAA+_ATPase"/>
</dbReference>
<dbReference type="GO" id="GO:0000722">
    <property type="term" value="P:telomere maintenance via recombination"/>
    <property type="evidence" value="ECO:0007669"/>
    <property type="project" value="TreeGrafter"/>
</dbReference>
<dbReference type="GO" id="GO:0071140">
    <property type="term" value="P:resolution of mitotic recombination intermediates"/>
    <property type="evidence" value="ECO:0007669"/>
    <property type="project" value="TreeGrafter"/>
</dbReference>
<dbReference type="GO" id="GO:0005524">
    <property type="term" value="F:ATP binding"/>
    <property type="evidence" value="ECO:0007669"/>
    <property type="project" value="InterPro"/>
</dbReference>
<dbReference type="Gene3D" id="3.40.50.300">
    <property type="entry name" value="P-loop containing nucleotide triphosphate hydrolases"/>
    <property type="match status" value="1"/>
</dbReference>
<dbReference type="Proteomes" id="UP001061958">
    <property type="component" value="Unassembled WGS sequence"/>
</dbReference>
<dbReference type="GO" id="GO:0033065">
    <property type="term" value="C:Rad51C-XRCC3 complex"/>
    <property type="evidence" value="ECO:0007669"/>
    <property type="project" value="TreeGrafter"/>
</dbReference>
<evidence type="ECO:0000313" key="2">
    <source>
        <dbReference type="EMBL" id="GJQ13929.1"/>
    </source>
</evidence>
<keyword evidence="3" id="KW-1185">Reference proteome</keyword>
<feature type="domain" description="RecA family profile 1" evidence="1">
    <location>
        <begin position="76"/>
        <end position="253"/>
    </location>
</feature>
<evidence type="ECO:0000259" key="1">
    <source>
        <dbReference type="PROSITE" id="PS50162"/>
    </source>
</evidence>
<reference evidence="2" key="2">
    <citation type="submission" date="2022-01" db="EMBL/GenBank/DDBJ databases">
        <authorList>
            <person name="Hirooka S."/>
            <person name="Miyagishima S.Y."/>
        </authorList>
    </citation>
    <scope>NUCLEOTIDE SEQUENCE</scope>
    <source>
        <strain evidence="2">NBRC 102759</strain>
    </source>
</reference>
<dbReference type="GO" id="GO:0140664">
    <property type="term" value="F:ATP-dependent DNA damage sensor activity"/>
    <property type="evidence" value="ECO:0007669"/>
    <property type="project" value="InterPro"/>
</dbReference>
<dbReference type="SUPFAM" id="SSF52540">
    <property type="entry name" value="P-loop containing nucleoside triphosphate hydrolases"/>
    <property type="match status" value="1"/>
</dbReference>
<dbReference type="EMBL" id="BQMJ01000049">
    <property type="protein sequence ID" value="GJQ13929.1"/>
    <property type="molecule type" value="Genomic_DNA"/>
</dbReference>
<dbReference type="InterPro" id="IPR013632">
    <property type="entry name" value="Rad51_C"/>
</dbReference>
<dbReference type="InterPro" id="IPR020588">
    <property type="entry name" value="RecA_ATP-bd"/>
</dbReference>
<dbReference type="InterPro" id="IPR027417">
    <property type="entry name" value="P-loop_NTPase"/>
</dbReference>
<dbReference type="Pfam" id="PF08423">
    <property type="entry name" value="Rad51"/>
    <property type="match status" value="1"/>
</dbReference>
<name>A0A9C7USA6_9RHOD</name>
<comment type="caution">
    <text evidence="2">The sequence shown here is derived from an EMBL/GenBank/DDBJ whole genome shotgun (WGS) entry which is preliminary data.</text>
</comment>
<dbReference type="GO" id="GO:0045003">
    <property type="term" value="P:double-strand break repair via synthesis-dependent strand annealing"/>
    <property type="evidence" value="ECO:0007669"/>
    <property type="project" value="TreeGrafter"/>
</dbReference>
<dbReference type="GO" id="GO:0090656">
    <property type="term" value="P:t-circle formation"/>
    <property type="evidence" value="ECO:0007669"/>
    <property type="project" value="TreeGrafter"/>
</dbReference>
<dbReference type="PANTHER" id="PTHR46487">
    <property type="entry name" value="DNA REPAIR PROTEIN XRCC3"/>
    <property type="match status" value="1"/>
</dbReference>
<accession>A0A9C7USA6</accession>
<protein>
    <recommendedName>
        <fullName evidence="1">RecA family profile 1 domain-containing protein</fullName>
    </recommendedName>
</protein>
<dbReference type="PANTHER" id="PTHR46487:SF1">
    <property type="entry name" value="DNA REPAIR PROTEIN XRCC3"/>
    <property type="match status" value="1"/>
</dbReference>
<dbReference type="SMART" id="SM00382">
    <property type="entry name" value="AAA"/>
    <property type="match status" value="1"/>
</dbReference>
<dbReference type="GO" id="GO:0000400">
    <property type="term" value="F:four-way junction DNA binding"/>
    <property type="evidence" value="ECO:0007669"/>
    <property type="project" value="TreeGrafter"/>
</dbReference>
<evidence type="ECO:0000313" key="3">
    <source>
        <dbReference type="Proteomes" id="UP001061958"/>
    </source>
</evidence>